<keyword evidence="1" id="KW-0812">Transmembrane</keyword>
<gene>
    <name evidence="2" type="ORF">LA76x_1338</name>
</gene>
<name>A0A0S2F7G5_LYSAN</name>
<dbReference type="Proteomes" id="UP000060787">
    <property type="component" value="Chromosome"/>
</dbReference>
<keyword evidence="3" id="KW-1185">Reference proteome</keyword>
<dbReference type="EMBL" id="CP011129">
    <property type="protein sequence ID" value="ALN79495.1"/>
    <property type="molecule type" value="Genomic_DNA"/>
</dbReference>
<dbReference type="STRING" id="84531.LA76x_1338"/>
<evidence type="ECO:0000313" key="3">
    <source>
        <dbReference type="Proteomes" id="UP000060787"/>
    </source>
</evidence>
<accession>A0A0S2F7G5</accession>
<proteinExistence type="predicted"/>
<feature type="transmembrane region" description="Helical" evidence="1">
    <location>
        <begin position="6"/>
        <end position="33"/>
    </location>
</feature>
<reference evidence="2 3" key="1">
    <citation type="journal article" date="2015" name="BMC Genomics">
        <title>Comparative genomics and metabolic profiling of the genus Lysobacter.</title>
        <authorList>
            <person name="de Bruijn I."/>
            <person name="Cheng X."/>
            <person name="de Jager V."/>
            <person name="Exposito R.G."/>
            <person name="Watrous J."/>
            <person name="Patel N."/>
            <person name="Postma J."/>
            <person name="Dorrestein P.C."/>
            <person name="Kobayashi D."/>
            <person name="Raaijmakers J.M."/>
        </authorList>
    </citation>
    <scope>NUCLEOTIDE SEQUENCE [LARGE SCALE GENOMIC DNA]</scope>
    <source>
        <strain evidence="2 3">76</strain>
    </source>
</reference>
<keyword evidence="1" id="KW-1133">Transmembrane helix</keyword>
<protein>
    <submittedName>
        <fullName evidence="2">Uncharacterized protein</fullName>
    </submittedName>
</protein>
<sequence>MINVNAGGIGVGIAVACCVAMLAAGFVGALWMVSDRAEKAAELTEIRDQLRERRDGENAIRAYINTGILKPKSDKEQTNAR</sequence>
<dbReference type="PATRIC" id="fig|84531.8.peg.1367"/>
<evidence type="ECO:0000256" key="1">
    <source>
        <dbReference type="SAM" id="Phobius"/>
    </source>
</evidence>
<organism evidence="2 3">
    <name type="scientific">Lysobacter antibioticus</name>
    <dbReference type="NCBI Taxonomy" id="84531"/>
    <lineage>
        <taxon>Bacteria</taxon>
        <taxon>Pseudomonadati</taxon>
        <taxon>Pseudomonadota</taxon>
        <taxon>Gammaproteobacteria</taxon>
        <taxon>Lysobacterales</taxon>
        <taxon>Lysobacteraceae</taxon>
        <taxon>Lysobacter</taxon>
    </lineage>
</organism>
<dbReference type="AlphaFoldDB" id="A0A0S2F7G5"/>
<dbReference type="KEGG" id="lab:LA76x_1338"/>
<keyword evidence="1" id="KW-0472">Membrane</keyword>
<evidence type="ECO:0000313" key="2">
    <source>
        <dbReference type="EMBL" id="ALN79495.1"/>
    </source>
</evidence>